<dbReference type="Pfam" id="PF18986">
    <property type="entry name" value="DUF5719"/>
    <property type="match status" value="1"/>
</dbReference>
<dbReference type="InterPro" id="IPR043777">
    <property type="entry name" value="DUF5719"/>
</dbReference>
<dbReference type="AlphaFoldDB" id="A0A6J4H4M3"/>
<reference evidence="2" key="1">
    <citation type="submission" date="2020-02" db="EMBL/GenBank/DDBJ databases">
        <authorList>
            <person name="Meier V. D."/>
        </authorList>
    </citation>
    <scope>NUCLEOTIDE SEQUENCE</scope>
    <source>
        <strain evidence="2">AVDCRST_MAG83</strain>
    </source>
</reference>
<feature type="compositionally biased region" description="Gly residues" evidence="1">
    <location>
        <begin position="1"/>
        <end position="19"/>
    </location>
</feature>
<accession>A0A6J4H4M3</accession>
<feature type="compositionally biased region" description="Acidic residues" evidence="1">
    <location>
        <begin position="49"/>
        <end position="59"/>
    </location>
</feature>
<feature type="region of interest" description="Disordered" evidence="1">
    <location>
        <begin position="224"/>
        <end position="245"/>
    </location>
</feature>
<proteinExistence type="predicted"/>
<protein>
    <submittedName>
        <fullName evidence="2">FIG083739: Putative secreted protein</fullName>
    </submittedName>
</protein>
<feature type="compositionally biased region" description="Low complexity" evidence="1">
    <location>
        <begin position="70"/>
        <end position="105"/>
    </location>
</feature>
<evidence type="ECO:0000256" key="1">
    <source>
        <dbReference type="SAM" id="MobiDB-lite"/>
    </source>
</evidence>
<feature type="compositionally biased region" description="Basic and acidic residues" evidence="1">
    <location>
        <begin position="27"/>
        <end position="48"/>
    </location>
</feature>
<name>A0A6J4H4M3_9MICC</name>
<organism evidence="2">
    <name type="scientific">uncultured Arthrobacter sp</name>
    <dbReference type="NCBI Taxonomy" id="114050"/>
    <lineage>
        <taxon>Bacteria</taxon>
        <taxon>Bacillati</taxon>
        <taxon>Actinomycetota</taxon>
        <taxon>Actinomycetes</taxon>
        <taxon>Micrococcales</taxon>
        <taxon>Micrococcaceae</taxon>
        <taxon>Arthrobacter</taxon>
        <taxon>environmental samples</taxon>
    </lineage>
</organism>
<feature type="region of interest" description="Disordered" evidence="1">
    <location>
        <begin position="1"/>
        <end position="113"/>
    </location>
</feature>
<dbReference type="EMBL" id="CADCTE010000008">
    <property type="protein sequence ID" value="CAA9212654.1"/>
    <property type="molecule type" value="Genomic_DNA"/>
</dbReference>
<evidence type="ECO:0000313" key="2">
    <source>
        <dbReference type="EMBL" id="CAA9212654.1"/>
    </source>
</evidence>
<feature type="compositionally biased region" description="Low complexity" evidence="1">
    <location>
        <begin position="224"/>
        <end position="241"/>
    </location>
</feature>
<gene>
    <name evidence="2" type="ORF">AVDCRST_MAG83-154</name>
</gene>
<sequence>MSGGTDRGTGNGRTEGGSPGQPAPHEGLPREGLPREEASQAGGKREEVFQEEVSQEEVSQEGSAQRASEPVGPDAAAVPGPDAAAAQDPAPNAASSEAAAATAARGPRRRGLQGPQGAAAAVLVLGATAAMAAGVMIPRPAADALGYDLAETAVPAGDYTAVCAGPPRLFGADAGGIDPEFSPVSKSARSLVSAMVLGDLSGALPGSALSPLGGGDPLAVLSKGPSEGAAAAPPASSDSTGLTSRTAGVAGGTAVQDASVFRAEPLGAQTPVAGAMFSYTARDGDLRGLAAAPCQAPSNDLWILGADTTVGSTSVLFLSNPTSTPATVDLELTGAEGPLKPAGGTGLLVPPGQTRQLVLGGLAADQEQLAVRVRSTGGRVAAYIQQSVLRGLTPGGVELLTPTAGPADTQVLPGVSIQDAATARRIREQKGYEGAAPALQVLVPGTSDAVLDVVVLGPDGERALDGGGVVTARAGALTTLPLDELPEGNYTVAVSADVPVSAAVRVSRGTGPGKPVDQGLAVAAARIGGDSSVVFADGTNASLVFGSPSGRSEVSVTGIRADGTLGTPKIFNLAGGTSVAVPASELMEGAAAAVISATGDPVYGAQVNTLAGAAGISVSAVPPGATGRESIPVILGY</sequence>
<dbReference type="RefSeq" id="WP_294563524.1">
    <property type="nucleotide sequence ID" value="NZ_CADCTE010000008.1"/>
</dbReference>